<dbReference type="HOGENOM" id="CLU_3397869_0_0_6"/>
<organism evidence="2 3">
    <name type="scientific">Photobacterium profundum 3TCK</name>
    <dbReference type="NCBI Taxonomy" id="314280"/>
    <lineage>
        <taxon>Bacteria</taxon>
        <taxon>Pseudomonadati</taxon>
        <taxon>Pseudomonadota</taxon>
        <taxon>Gammaproteobacteria</taxon>
        <taxon>Vibrionales</taxon>
        <taxon>Vibrionaceae</taxon>
        <taxon>Photobacterium</taxon>
    </lineage>
</organism>
<comment type="caution">
    <text evidence="2">The sequence shown here is derived from an EMBL/GenBank/DDBJ whole genome shotgun (WGS) entry which is preliminary data.</text>
</comment>
<proteinExistence type="predicted"/>
<keyword evidence="1" id="KW-1133">Transmembrane helix</keyword>
<name>Q1Z9F5_9GAMM</name>
<keyword evidence="1" id="KW-0812">Transmembrane</keyword>
<feature type="transmembrane region" description="Helical" evidence="1">
    <location>
        <begin position="6"/>
        <end position="25"/>
    </location>
</feature>
<protein>
    <submittedName>
        <fullName evidence="2">Uncharacterized protein</fullName>
    </submittedName>
</protein>
<dbReference type="Proteomes" id="UP000003789">
    <property type="component" value="Unassembled WGS sequence"/>
</dbReference>
<sequence length="31" mass="3376">MNPTVKSIGISVVGVVIGAYTLKFLRKKGWL</sequence>
<evidence type="ECO:0000256" key="1">
    <source>
        <dbReference type="SAM" id="Phobius"/>
    </source>
</evidence>
<evidence type="ECO:0000313" key="3">
    <source>
        <dbReference type="Proteomes" id="UP000003789"/>
    </source>
</evidence>
<accession>Q1Z9F5</accession>
<keyword evidence="1" id="KW-0472">Membrane</keyword>
<evidence type="ECO:0000313" key="2">
    <source>
        <dbReference type="EMBL" id="EAS44803.1"/>
    </source>
</evidence>
<dbReference type="AlphaFoldDB" id="Q1Z9F5"/>
<dbReference type="EMBL" id="AAPH01000002">
    <property type="protein sequence ID" value="EAS44803.1"/>
    <property type="molecule type" value="Genomic_DNA"/>
</dbReference>
<reference evidence="2 3" key="1">
    <citation type="submission" date="2006-03" db="EMBL/GenBank/DDBJ databases">
        <authorList>
            <person name="Bartlett D.H."/>
            <person name="Valle G."/>
            <person name="Lauro F.M."/>
            <person name="Vezzi A."/>
            <person name="Simonato F."/>
            <person name="Eloe E."/>
            <person name="Vitulo N."/>
            <person name="Stratton T.K."/>
            <person name="D'angelo M."/>
            <person name="Ferriera S."/>
            <person name="Johnson J."/>
            <person name="Kravitz S."/>
            <person name="Beeson K."/>
            <person name="Sutton G."/>
            <person name="Rogers Y."/>
            <person name="Friedman R."/>
            <person name="Frazier M."/>
            <person name="Venter J.C."/>
        </authorList>
    </citation>
    <scope>NUCLEOTIDE SEQUENCE [LARGE SCALE GENOMIC DNA]</scope>
    <source>
        <strain evidence="2 3">3TCK</strain>
    </source>
</reference>
<gene>
    <name evidence="2" type="ORF">P3TCK_20005</name>
</gene>